<dbReference type="AlphaFoldDB" id="A0AAW0GHX1"/>
<evidence type="ECO:0000313" key="2">
    <source>
        <dbReference type="EMBL" id="KAK7689502.1"/>
    </source>
</evidence>
<keyword evidence="1" id="KW-0812">Transmembrane</keyword>
<reference evidence="2 3" key="1">
    <citation type="submission" date="2022-09" db="EMBL/GenBank/DDBJ databases">
        <authorList>
            <person name="Palmer J.M."/>
        </authorList>
    </citation>
    <scope>NUCLEOTIDE SEQUENCE [LARGE SCALE GENOMIC DNA]</scope>
    <source>
        <strain evidence="2 3">DSM 7382</strain>
    </source>
</reference>
<keyword evidence="1" id="KW-0472">Membrane</keyword>
<sequence>MSIPYAKTHEFESDTQPILAKVDIKAPDRFSSYTSFDDSVIKPSSLIIVPDRRRGVGLKIILPAVIAFSSTAGMATFFLAWLCSHNTQNIHEIWRDRAFLLNEGTKLEGEAEAARLFGLTISTAAAKTVTFITPALIGLYSFYLARFWLKLDTTLQPNKRLPTPLQYGLVVSLLSDSSLQSIISAARYLIRGRERRASASSILTHAMVMCSFVYVLTNAIGAVDLWLHVVTTTIVQPVTTMVETPFKYSVDQAGV</sequence>
<keyword evidence="1" id="KW-1133">Transmembrane helix</keyword>
<evidence type="ECO:0000256" key="1">
    <source>
        <dbReference type="SAM" id="Phobius"/>
    </source>
</evidence>
<keyword evidence="3" id="KW-1185">Reference proteome</keyword>
<name>A0AAW0GHX1_9APHY</name>
<feature type="transmembrane region" description="Helical" evidence="1">
    <location>
        <begin position="60"/>
        <end position="82"/>
    </location>
</feature>
<comment type="caution">
    <text evidence="2">The sequence shown here is derived from an EMBL/GenBank/DDBJ whole genome shotgun (WGS) entry which is preliminary data.</text>
</comment>
<gene>
    <name evidence="2" type="ORF">QCA50_007294</name>
</gene>
<protein>
    <submittedName>
        <fullName evidence="2">Uncharacterized protein</fullName>
    </submittedName>
</protein>
<dbReference type="Proteomes" id="UP001385951">
    <property type="component" value="Unassembled WGS sequence"/>
</dbReference>
<feature type="transmembrane region" description="Helical" evidence="1">
    <location>
        <begin position="202"/>
        <end position="223"/>
    </location>
</feature>
<proteinExistence type="predicted"/>
<accession>A0AAW0GHX1</accession>
<evidence type="ECO:0000313" key="3">
    <source>
        <dbReference type="Proteomes" id="UP001385951"/>
    </source>
</evidence>
<dbReference type="EMBL" id="JASBNA010000008">
    <property type="protein sequence ID" value="KAK7689502.1"/>
    <property type="molecule type" value="Genomic_DNA"/>
</dbReference>
<organism evidence="2 3">
    <name type="scientific">Cerrena zonata</name>
    <dbReference type="NCBI Taxonomy" id="2478898"/>
    <lineage>
        <taxon>Eukaryota</taxon>
        <taxon>Fungi</taxon>
        <taxon>Dikarya</taxon>
        <taxon>Basidiomycota</taxon>
        <taxon>Agaricomycotina</taxon>
        <taxon>Agaricomycetes</taxon>
        <taxon>Polyporales</taxon>
        <taxon>Cerrenaceae</taxon>
        <taxon>Cerrena</taxon>
    </lineage>
</organism>
<feature type="transmembrane region" description="Helical" evidence="1">
    <location>
        <begin position="124"/>
        <end position="145"/>
    </location>
</feature>